<evidence type="ECO:0000313" key="1">
    <source>
        <dbReference type="EMBL" id="PWA71922.1"/>
    </source>
</evidence>
<gene>
    <name evidence="1" type="ORF">CTI12_AA276130</name>
</gene>
<proteinExistence type="predicted"/>
<keyword evidence="2" id="KW-1185">Reference proteome</keyword>
<dbReference type="AlphaFoldDB" id="A0A2U1NEI2"/>
<protein>
    <submittedName>
        <fullName evidence="1">Potassium transporter</fullName>
    </submittedName>
</protein>
<reference evidence="1 2" key="1">
    <citation type="journal article" date="2018" name="Mol. Plant">
        <title>The genome of Artemisia annua provides insight into the evolution of Asteraceae family and artemisinin biosynthesis.</title>
        <authorList>
            <person name="Shen Q."/>
            <person name="Zhang L."/>
            <person name="Liao Z."/>
            <person name="Wang S."/>
            <person name="Yan T."/>
            <person name="Shi P."/>
            <person name="Liu M."/>
            <person name="Fu X."/>
            <person name="Pan Q."/>
            <person name="Wang Y."/>
            <person name="Lv Z."/>
            <person name="Lu X."/>
            <person name="Zhang F."/>
            <person name="Jiang W."/>
            <person name="Ma Y."/>
            <person name="Chen M."/>
            <person name="Hao X."/>
            <person name="Li L."/>
            <person name="Tang Y."/>
            <person name="Lv G."/>
            <person name="Zhou Y."/>
            <person name="Sun X."/>
            <person name="Brodelius P.E."/>
            <person name="Rose J.K.C."/>
            <person name="Tang K."/>
        </authorList>
    </citation>
    <scope>NUCLEOTIDE SEQUENCE [LARGE SCALE GENOMIC DNA]</scope>
    <source>
        <strain evidence="2">cv. Huhao1</strain>
        <tissue evidence="1">Leaf</tissue>
    </source>
</reference>
<accession>A0A2U1NEI2</accession>
<comment type="caution">
    <text evidence="1">The sequence shown here is derived from an EMBL/GenBank/DDBJ whole genome shotgun (WGS) entry which is preliminary data.</text>
</comment>
<dbReference type="Proteomes" id="UP000245207">
    <property type="component" value="Unassembled WGS sequence"/>
</dbReference>
<sequence>MRQSMLDRNSSPTIFKGTLATCQADERLTSLFRTPIHENSFAAKTKGWLRATALKKNALLYLLFGNCHVNVSHQFLSASGGLKSSMFGGF</sequence>
<name>A0A2U1NEI2_ARTAN</name>
<dbReference type="OrthoDB" id="504708at2759"/>
<evidence type="ECO:0000313" key="2">
    <source>
        <dbReference type="Proteomes" id="UP000245207"/>
    </source>
</evidence>
<organism evidence="1 2">
    <name type="scientific">Artemisia annua</name>
    <name type="common">Sweet wormwood</name>
    <dbReference type="NCBI Taxonomy" id="35608"/>
    <lineage>
        <taxon>Eukaryota</taxon>
        <taxon>Viridiplantae</taxon>
        <taxon>Streptophyta</taxon>
        <taxon>Embryophyta</taxon>
        <taxon>Tracheophyta</taxon>
        <taxon>Spermatophyta</taxon>
        <taxon>Magnoliopsida</taxon>
        <taxon>eudicotyledons</taxon>
        <taxon>Gunneridae</taxon>
        <taxon>Pentapetalae</taxon>
        <taxon>asterids</taxon>
        <taxon>campanulids</taxon>
        <taxon>Asterales</taxon>
        <taxon>Asteraceae</taxon>
        <taxon>Asteroideae</taxon>
        <taxon>Anthemideae</taxon>
        <taxon>Artemisiinae</taxon>
        <taxon>Artemisia</taxon>
    </lineage>
</organism>
<dbReference type="EMBL" id="PKPP01002999">
    <property type="protein sequence ID" value="PWA71922.1"/>
    <property type="molecule type" value="Genomic_DNA"/>
</dbReference>